<feature type="transmembrane region" description="Helical" evidence="1">
    <location>
        <begin position="54"/>
        <end position="80"/>
    </location>
</feature>
<keyword evidence="1" id="KW-0472">Membrane</keyword>
<name>A0ABT1AVH0_9FLAO</name>
<proteinExistence type="predicted"/>
<dbReference type="EMBL" id="JAMXIB010000001">
    <property type="protein sequence ID" value="MCO5723612.1"/>
    <property type="molecule type" value="Genomic_DNA"/>
</dbReference>
<feature type="transmembrane region" description="Helical" evidence="1">
    <location>
        <begin position="20"/>
        <end position="42"/>
    </location>
</feature>
<evidence type="ECO:0000256" key="1">
    <source>
        <dbReference type="SAM" id="Phobius"/>
    </source>
</evidence>
<evidence type="ECO:0000313" key="3">
    <source>
        <dbReference type="Proteomes" id="UP001206312"/>
    </source>
</evidence>
<sequence length="93" mass="10160">MDGKYKKLVLGLVLDGVGMASLLLPGLGDFLDVLWAPVAAWCMTRLYPGKKGRVAGIIAFVEEIFPGLDLIPTFTLMWVYTYLLSRTKGAQPA</sequence>
<dbReference type="RefSeq" id="WP_252739983.1">
    <property type="nucleotide sequence ID" value="NZ_JAMXIB010000001.1"/>
</dbReference>
<keyword evidence="1" id="KW-1133">Transmembrane helix</keyword>
<dbReference type="Proteomes" id="UP001206312">
    <property type="component" value="Unassembled WGS sequence"/>
</dbReference>
<keyword evidence="1" id="KW-0812">Transmembrane</keyword>
<keyword evidence="3" id="KW-1185">Reference proteome</keyword>
<gene>
    <name evidence="2" type="ORF">NG653_02005</name>
</gene>
<accession>A0ABT1AVH0</accession>
<organism evidence="2 3">
    <name type="scientific">Robiginitalea marina</name>
    <dbReference type="NCBI Taxonomy" id="2954105"/>
    <lineage>
        <taxon>Bacteria</taxon>
        <taxon>Pseudomonadati</taxon>
        <taxon>Bacteroidota</taxon>
        <taxon>Flavobacteriia</taxon>
        <taxon>Flavobacteriales</taxon>
        <taxon>Flavobacteriaceae</taxon>
        <taxon>Robiginitalea</taxon>
    </lineage>
</organism>
<evidence type="ECO:0000313" key="2">
    <source>
        <dbReference type="EMBL" id="MCO5723612.1"/>
    </source>
</evidence>
<protein>
    <submittedName>
        <fullName evidence="2">Uncharacterized protein</fullName>
    </submittedName>
</protein>
<reference evidence="2 3" key="1">
    <citation type="submission" date="2022-06" db="EMBL/GenBank/DDBJ databases">
        <authorList>
            <person name="Xuan X."/>
        </authorList>
    </citation>
    <scope>NUCLEOTIDE SEQUENCE [LARGE SCALE GENOMIC DNA]</scope>
    <source>
        <strain evidence="2 3">2V75</strain>
    </source>
</reference>
<comment type="caution">
    <text evidence="2">The sequence shown here is derived from an EMBL/GenBank/DDBJ whole genome shotgun (WGS) entry which is preliminary data.</text>
</comment>